<evidence type="ECO:0000313" key="6">
    <source>
        <dbReference type="Proteomes" id="UP001459277"/>
    </source>
</evidence>
<protein>
    <recommendedName>
        <fullName evidence="4">CCHC-type domain-containing protein</fullName>
    </recommendedName>
</protein>
<keyword evidence="1" id="KW-0862">Zinc</keyword>
<keyword evidence="1" id="KW-0479">Metal-binding</keyword>
<feature type="region of interest" description="Disordered" evidence="3">
    <location>
        <begin position="524"/>
        <end position="546"/>
    </location>
</feature>
<comment type="caution">
    <text evidence="5">The sequence shown here is derived from an EMBL/GenBank/DDBJ whole genome shotgun (WGS) entry which is preliminary data.</text>
</comment>
<dbReference type="PANTHER" id="PTHR33054">
    <property type="entry name" value="CCHC-TYPE DOMAIN-CONTAINING PROTEIN"/>
    <property type="match status" value="1"/>
</dbReference>
<dbReference type="GO" id="GO:0003676">
    <property type="term" value="F:nucleic acid binding"/>
    <property type="evidence" value="ECO:0007669"/>
    <property type="project" value="InterPro"/>
</dbReference>
<dbReference type="PANTHER" id="PTHR33054:SF9">
    <property type="entry name" value="CCHC-TYPE DOMAIN-CONTAINING PROTEIN"/>
    <property type="match status" value="1"/>
</dbReference>
<dbReference type="Gene3D" id="4.10.60.10">
    <property type="entry name" value="Zinc finger, CCHC-type"/>
    <property type="match status" value="1"/>
</dbReference>
<keyword evidence="1" id="KW-0863">Zinc-finger</keyword>
<evidence type="ECO:0000256" key="1">
    <source>
        <dbReference type="PROSITE-ProRule" id="PRU00047"/>
    </source>
</evidence>
<dbReference type="EMBL" id="JAZDWU010000010">
    <property type="protein sequence ID" value="KAK9989619.1"/>
    <property type="molecule type" value="Genomic_DNA"/>
</dbReference>
<feature type="coiled-coil region" evidence="2">
    <location>
        <begin position="477"/>
        <end position="511"/>
    </location>
</feature>
<name>A0AAW2BUI6_9ROSI</name>
<feature type="domain" description="CCHC-type" evidence="4">
    <location>
        <begin position="319"/>
        <end position="334"/>
    </location>
</feature>
<evidence type="ECO:0000313" key="5">
    <source>
        <dbReference type="EMBL" id="KAK9989619.1"/>
    </source>
</evidence>
<dbReference type="PROSITE" id="PS50158">
    <property type="entry name" value="ZF_CCHC"/>
    <property type="match status" value="1"/>
</dbReference>
<dbReference type="InterPro" id="IPR036875">
    <property type="entry name" value="Znf_CCHC_sf"/>
</dbReference>
<dbReference type="InterPro" id="IPR056648">
    <property type="entry name" value="DUF7746"/>
</dbReference>
<dbReference type="Pfam" id="PF24925">
    <property type="entry name" value="DUF7746"/>
    <property type="match status" value="1"/>
</dbReference>
<keyword evidence="2" id="KW-0175">Coiled coil</keyword>
<dbReference type="SUPFAM" id="SSF57756">
    <property type="entry name" value="Retrovirus zinc finger-like domains"/>
    <property type="match status" value="1"/>
</dbReference>
<dbReference type="Pfam" id="PF00098">
    <property type="entry name" value="zf-CCHC"/>
    <property type="match status" value="1"/>
</dbReference>
<accession>A0AAW2BUI6</accession>
<gene>
    <name evidence="5" type="ORF">SO802_029858</name>
</gene>
<reference evidence="5 6" key="1">
    <citation type="submission" date="2024-01" db="EMBL/GenBank/DDBJ databases">
        <title>A telomere-to-telomere, gap-free genome of sweet tea (Lithocarpus litseifolius).</title>
        <authorList>
            <person name="Zhou J."/>
        </authorList>
    </citation>
    <scope>NUCLEOTIDE SEQUENCE [LARGE SCALE GENOMIC DNA]</scope>
    <source>
        <strain evidence="5">Zhou-2022a</strain>
        <tissue evidence="5">Leaf</tissue>
    </source>
</reference>
<dbReference type="SMART" id="SM00343">
    <property type="entry name" value="ZnF_C2HC"/>
    <property type="match status" value="1"/>
</dbReference>
<dbReference type="Proteomes" id="UP001459277">
    <property type="component" value="Unassembled WGS sequence"/>
</dbReference>
<organism evidence="5 6">
    <name type="scientific">Lithocarpus litseifolius</name>
    <dbReference type="NCBI Taxonomy" id="425828"/>
    <lineage>
        <taxon>Eukaryota</taxon>
        <taxon>Viridiplantae</taxon>
        <taxon>Streptophyta</taxon>
        <taxon>Embryophyta</taxon>
        <taxon>Tracheophyta</taxon>
        <taxon>Spermatophyta</taxon>
        <taxon>Magnoliopsida</taxon>
        <taxon>eudicotyledons</taxon>
        <taxon>Gunneridae</taxon>
        <taxon>Pentapetalae</taxon>
        <taxon>rosids</taxon>
        <taxon>fabids</taxon>
        <taxon>Fagales</taxon>
        <taxon>Fagaceae</taxon>
        <taxon>Lithocarpus</taxon>
    </lineage>
</organism>
<dbReference type="InterPro" id="IPR001878">
    <property type="entry name" value="Znf_CCHC"/>
</dbReference>
<dbReference type="Pfam" id="PF22909">
    <property type="entry name" value="Caulimovir_coat_dom"/>
    <property type="match status" value="1"/>
</dbReference>
<proteinExistence type="predicted"/>
<keyword evidence="6" id="KW-1185">Reference proteome</keyword>
<evidence type="ECO:0000256" key="2">
    <source>
        <dbReference type="SAM" id="Coils"/>
    </source>
</evidence>
<dbReference type="AlphaFoldDB" id="A0AAW2BUI6"/>
<evidence type="ECO:0000259" key="4">
    <source>
        <dbReference type="PROSITE" id="PS50158"/>
    </source>
</evidence>
<sequence length="1122" mass="129871">MSFTKNWYTKPTPPDIQFEERIFQSQFSVSADKLYEWNIDGLAEQQIINKMGHMSMVAITYMNNHDLDHPEIVELLSTGFTGTLRGWWDSYLTEDSRESIKRAVKLNDEGLPIFDEKRNSGIPDGVNTLIHTILKHFVGTLTNVSSRVSDYLNNLRCPTMSDYSWYHAVFLSRVMLRKDCKKPYWKEKFIDGLPPLFAHKVKQELIGKNDSIDYENLTYGDILSTINKLGINMCNDEKLLKDKLKNKTKAKYEMGNFCEQYGLPPIAPSRQKRDKHDKIVHKNIHHKRHKTNFVKPNDFYDKKKTVSKKFIHQNPAKGKCFNCGKSGHYSKDCKAKPGKLKSKLNMLNINDKDQEDLIRILESNNSSDSLEDDLSSSDSCYHSADESSDSPNIKLGCRDSCCNTITSINTLTKHEENEKLLISLINQIQNPELQKEYLDKFKKNLTKTEDSKKLKSTISFEEVLERFNKKKPKELTIEDLKQKLTIIEQNIEYLKQELETVKIDNININQELLILKMDKSIDKHQSDIEQDEPKDGNESSQQALLSDTESSLRSLAAITNTTSKWIYATTCEWNIMTSSAERRNKGKGPAVYPQDERLPAGQPFVMHEGASSRRNPSRSTSLQESVPAEVTFSSDNINITLQEVISKALQFHNGNFSDLPTPVKVLIDNLHAAYTTSNRRLFKKTLQALEIHFVNLAIKNDVYESLIIDLDSQIQKNPVDQTLPLHKAFASHSIHHDIYTSQLFGKEEIHSMDKLTLMSTDYAKLSLKTQFSVRCAVANLPSDIQRCIFESKAMFTSFDLWYDYFKKLVTATIPDPDELDEDDNVFIQLAWEEYFGKSSRVYERKIHPFPGLLVNYEDDELDEEDMDPDWLSQMFEFGFVRMIRVSNRDQLNQLPQIIQQAVARTGSPSVTIRCWSTLPKWDTDNWMNVQPSKHLILINGYNYQGPWYKGDSYLSYKHPYALAECWGNYFNNQILEVIQHLWKDYHFEGHTDRITVFGLKPYRIAIQHLSIADYINPKQFTNPLKEPVYEHLLYCGLCNQYTTYHEHNCDDEPTWDPLSIATTERAFSAMKVVKTNLRSNMENDFLMDSLMLYIEKDIALTFSLDSIVNDFEILKERQVPFL</sequence>
<feature type="compositionally biased region" description="Basic and acidic residues" evidence="3">
    <location>
        <begin position="524"/>
        <end position="537"/>
    </location>
</feature>
<evidence type="ECO:0000256" key="3">
    <source>
        <dbReference type="SAM" id="MobiDB-lite"/>
    </source>
</evidence>
<dbReference type="GO" id="GO:0008270">
    <property type="term" value="F:zinc ion binding"/>
    <property type="evidence" value="ECO:0007669"/>
    <property type="project" value="UniProtKB-KW"/>
</dbReference>